<reference evidence="1" key="2">
    <citation type="submission" date="2013-05" db="EMBL/GenBank/DDBJ databases">
        <authorList>
            <person name="Carter J.-M."/>
            <person name="Baker S.C."/>
            <person name="Pink R."/>
            <person name="Carter D.R.F."/>
            <person name="Collins A."/>
            <person name="Tomlin J."/>
            <person name="Gibbs M."/>
            <person name="Breuker C.J."/>
        </authorList>
    </citation>
    <scope>NUCLEOTIDE SEQUENCE</scope>
    <source>
        <tissue evidence="1">Ovary</tissue>
    </source>
</reference>
<accession>S4PVW4</accession>
<reference evidence="1" key="1">
    <citation type="journal article" date="2013" name="BMC Genomics">
        <title>Unscrambling butterfly oogenesis.</title>
        <authorList>
            <person name="Carter J.M."/>
            <person name="Baker S.C."/>
            <person name="Pink R."/>
            <person name="Carter D.R."/>
            <person name="Collins A."/>
            <person name="Tomlin J."/>
            <person name="Gibbs M."/>
            <person name="Breuker C.J."/>
        </authorList>
    </citation>
    <scope>NUCLEOTIDE SEQUENCE</scope>
    <source>
        <tissue evidence="1">Ovary</tissue>
    </source>
</reference>
<name>S4PVW4_9NEOP</name>
<organism evidence="1">
    <name type="scientific">Pararge aegeria</name>
    <name type="common">speckled wood butterfly</name>
    <dbReference type="NCBI Taxonomy" id="116150"/>
    <lineage>
        <taxon>Eukaryota</taxon>
        <taxon>Metazoa</taxon>
        <taxon>Ecdysozoa</taxon>
        <taxon>Arthropoda</taxon>
        <taxon>Hexapoda</taxon>
        <taxon>Insecta</taxon>
        <taxon>Pterygota</taxon>
        <taxon>Neoptera</taxon>
        <taxon>Endopterygota</taxon>
        <taxon>Lepidoptera</taxon>
        <taxon>Glossata</taxon>
        <taxon>Ditrysia</taxon>
        <taxon>Papilionoidea</taxon>
        <taxon>Nymphalidae</taxon>
        <taxon>Satyrinae</taxon>
        <taxon>Satyrini</taxon>
        <taxon>Parargina</taxon>
        <taxon>Pararge</taxon>
    </lineage>
</organism>
<sequence>MDLILKPYILYYCILFNNRSSMSASCRIYALNHLKLKLVPLTLTLNRFNTQLLLGLCYLILELKCIKHT</sequence>
<dbReference type="EMBL" id="GAIX01007833">
    <property type="protein sequence ID" value="JAA84727.1"/>
    <property type="molecule type" value="Transcribed_RNA"/>
</dbReference>
<protein>
    <submittedName>
        <fullName evidence="1">Uncharacterized protein</fullName>
    </submittedName>
</protein>
<dbReference type="AlphaFoldDB" id="S4PVW4"/>
<proteinExistence type="predicted"/>
<evidence type="ECO:0000313" key="1">
    <source>
        <dbReference type="EMBL" id="JAA84727.1"/>
    </source>
</evidence>